<feature type="domain" description="NmrA-like" evidence="3">
    <location>
        <begin position="8"/>
        <end position="241"/>
    </location>
</feature>
<dbReference type="OrthoDB" id="2096117at2759"/>
<evidence type="ECO:0000256" key="2">
    <source>
        <dbReference type="ARBA" id="ARBA00023002"/>
    </source>
</evidence>
<dbReference type="PANTHER" id="PTHR47706:SF11">
    <property type="entry name" value="ISOFLAVONE REDUCTASE FAMILY PROTEIN (AFU_ORTHOLOGUE AFUA_1G12510)"/>
    <property type="match status" value="1"/>
</dbReference>
<organism evidence="4 5">
    <name type="scientific">Blyttiomyces helicus</name>
    <dbReference type="NCBI Taxonomy" id="388810"/>
    <lineage>
        <taxon>Eukaryota</taxon>
        <taxon>Fungi</taxon>
        <taxon>Fungi incertae sedis</taxon>
        <taxon>Chytridiomycota</taxon>
        <taxon>Chytridiomycota incertae sedis</taxon>
        <taxon>Chytridiomycetes</taxon>
        <taxon>Chytridiomycetes incertae sedis</taxon>
        <taxon>Blyttiomyces</taxon>
    </lineage>
</organism>
<dbReference type="Gene3D" id="3.40.50.720">
    <property type="entry name" value="NAD(P)-binding Rossmann-like Domain"/>
    <property type="match status" value="1"/>
</dbReference>
<keyword evidence="2" id="KW-0560">Oxidoreductase</keyword>
<dbReference type="Proteomes" id="UP000269721">
    <property type="component" value="Unassembled WGS sequence"/>
</dbReference>
<reference evidence="5" key="1">
    <citation type="journal article" date="2018" name="Nat. Microbiol.">
        <title>Leveraging single-cell genomics to expand the fungal tree of life.</title>
        <authorList>
            <person name="Ahrendt S.R."/>
            <person name="Quandt C.A."/>
            <person name="Ciobanu D."/>
            <person name="Clum A."/>
            <person name="Salamov A."/>
            <person name="Andreopoulos B."/>
            <person name="Cheng J.F."/>
            <person name="Woyke T."/>
            <person name="Pelin A."/>
            <person name="Henrissat B."/>
            <person name="Reynolds N.K."/>
            <person name="Benny G.L."/>
            <person name="Smith M.E."/>
            <person name="James T.Y."/>
            <person name="Grigoriev I.V."/>
        </authorList>
    </citation>
    <scope>NUCLEOTIDE SEQUENCE [LARGE SCALE GENOMIC DNA]</scope>
</reference>
<evidence type="ECO:0000313" key="5">
    <source>
        <dbReference type="Proteomes" id="UP000269721"/>
    </source>
</evidence>
<evidence type="ECO:0000256" key="1">
    <source>
        <dbReference type="ARBA" id="ARBA00022857"/>
    </source>
</evidence>
<sequence>MATSTPLDTLLLVGGSGRLCKLIATQALGNPFFKKVTILSRGAMPDEEKEWQEKKRATLAELAALGATVVELDYTNVDDASLVEVFKGHKAAVLITGTSPDGDAGWQQSARMVDIAKAAGVQRLIPNVFGMDYNLNTEYSYLWPRRLVREHIVASGLEYTEFMVGLFDDYFFDTNLLMTDFDAWKATLFEPEHVVAFTAREDVAKYVVATLEHRASETRNRSLRVTSALVSIAEMVRRAERALPSRGPFDITRVAAERVYDYTTPDSDAPKDGVKINQFLRMAARGTAGWAAELSDNGMFEGIVEVRDVWATLDEKVRQWKENNAGAAVASSEE</sequence>
<evidence type="ECO:0000259" key="3">
    <source>
        <dbReference type="Pfam" id="PF05368"/>
    </source>
</evidence>
<dbReference type="SUPFAM" id="SSF51735">
    <property type="entry name" value="NAD(P)-binding Rossmann-fold domains"/>
    <property type="match status" value="1"/>
</dbReference>
<keyword evidence="1" id="KW-0521">NADP</keyword>
<gene>
    <name evidence="4" type="ORF">BDK51DRAFT_30656</name>
</gene>
<dbReference type="InterPro" id="IPR036291">
    <property type="entry name" value="NAD(P)-bd_dom_sf"/>
</dbReference>
<accession>A0A4P9WGE2</accession>
<dbReference type="GO" id="GO:0016491">
    <property type="term" value="F:oxidoreductase activity"/>
    <property type="evidence" value="ECO:0007669"/>
    <property type="project" value="UniProtKB-KW"/>
</dbReference>
<keyword evidence="5" id="KW-1185">Reference proteome</keyword>
<dbReference type="EMBL" id="KZ994863">
    <property type="protein sequence ID" value="RKO91881.1"/>
    <property type="molecule type" value="Genomic_DNA"/>
</dbReference>
<dbReference type="Pfam" id="PF05368">
    <property type="entry name" value="NmrA"/>
    <property type="match status" value="1"/>
</dbReference>
<name>A0A4P9WGE2_9FUNG</name>
<dbReference type="InterPro" id="IPR008030">
    <property type="entry name" value="NmrA-like"/>
</dbReference>
<proteinExistence type="predicted"/>
<dbReference type="InterPro" id="IPR051609">
    <property type="entry name" value="NmrA/Isoflavone_reductase-like"/>
</dbReference>
<evidence type="ECO:0000313" key="4">
    <source>
        <dbReference type="EMBL" id="RKO91881.1"/>
    </source>
</evidence>
<dbReference type="PANTHER" id="PTHR47706">
    <property type="entry name" value="NMRA-LIKE FAMILY PROTEIN"/>
    <property type="match status" value="1"/>
</dbReference>
<protein>
    <recommendedName>
        <fullName evidence="3">NmrA-like domain-containing protein</fullName>
    </recommendedName>
</protein>
<dbReference type="AlphaFoldDB" id="A0A4P9WGE2"/>